<sequence>MIHLKSDSLTPAENYKLISGSLVPRPIAWVNTLSRKDILNVAPFSYFSTMPTSIPLVTLAIGRKADEQPKDTAQNVIDRKEAVIHLVGEELAQPMNQTAATLEKDQSELDLINLSLIKSNTIEVPAMVEPKVRFETKLYDHFPIKDEEARIMTDLLVMRITDFYFDEKILDKESLHVNIKQLNPLARIAGPNYATLGESFSMKRPL</sequence>
<protein>
    <submittedName>
        <fullName evidence="6">Conserved protein domain typically associated with flavoprotein oxygenase, DIM6 NTAB family</fullName>
    </submittedName>
</protein>
<evidence type="ECO:0000256" key="4">
    <source>
        <dbReference type="ARBA" id="ARBA00038054"/>
    </source>
</evidence>
<evidence type="ECO:0000256" key="3">
    <source>
        <dbReference type="ARBA" id="ARBA00022643"/>
    </source>
</evidence>
<dbReference type="SUPFAM" id="SSF50475">
    <property type="entry name" value="FMN-binding split barrel"/>
    <property type="match status" value="1"/>
</dbReference>
<dbReference type="Gene3D" id="2.30.110.10">
    <property type="entry name" value="Electron Transport, Fmn-binding Protein, Chain A"/>
    <property type="match status" value="1"/>
</dbReference>
<accession>A0A0R2L3K0</accession>
<name>A0A0R2L3K0_9LACO</name>
<dbReference type="InterPro" id="IPR002563">
    <property type="entry name" value="Flavin_Rdtase-like_dom"/>
</dbReference>
<dbReference type="PATRIC" id="fig|331679.3.peg.1756"/>
<keyword evidence="7" id="KW-1185">Reference proteome</keyword>
<reference evidence="6 7" key="1">
    <citation type="journal article" date="2015" name="Genome Announc.">
        <title>Expanding the biotechnology potential of lactobacilli through comparative genomics of 213 strains and associated genera.</title>
        <authorList>
            <person name="Sun Z."/>
            <person name="Harris H.M."/>
            <person name="McCann A."/>
            <person name="Guo C."/>
            <person name="Argimon S."/>
            <person name="Zhang W."/>
            <person name="Yang X."/>
            <person name="Jeffery I.B."/>
            <person name="Cooney J.C."/>
            <person name="Kagawa T.F."/>
            <person name="Liu W."/>
            <person name="Song Y."/>
            <person name="Salvetti E."/>
            <person name="Wrobel A."/>
            <person name="Rasinkangas P."/>
            <person name="Parkhill J."/>
            <person name="Rea M.C."/>
            <person name="O'Sullivan O."/>
            <person name="Ritari J."/>
            <person name="Douillard F.P."/>
            <person name="Paul Ross R."/>
            <person name="Yang R."/>
            <person name="Briner A.E."/>
            <person name="Felis G.E."/>
            <person name="de Vos W.M."/>
            <person name="Barrangou R."/>
            <person name="Klaenhammer T.R."/>
            <person name="Caufield P.W."/>
            <person name="Cui Y."/>
            <person name="Zhang H."/>
            <person name="O'Toole P.W."/>
        </authorList>
    </citation>
    <scope>NUCLEOTIDE SEQUENCE [LARGE SCALE GENOMIC DNA]</scope>
    <source>
        <strain evidence="6 7">DSM 18001</strain>
    </source>
</reference>
<dbReference type="GO" id="GO:0016646">
    <property type="term" value="F:oxidoreductase activity, acting on the CH-NH group of donors, NAD or NADP as acceptor"/>
    <property type="evidence" value="ECO:0007669"/>
    <property type="project" value="UniProtKB-ARBA"/>
</dbReference>
<dbReference type="GO" id="GO:0010181">
    <property type="term" value="F:FMN binding"/>
    <property type="evidence" value="ECO:0007669"/>
    <property type="project" value="InterPro"/>
</dbReference>
<dbReference type="Proteomes" id="UP000051859">
    <property type="component" value="Unassembled WGS sequence"/>
</dbReference>
<dbReference type="PANTHER" id="PTHR33798">
    <property type="entry name" value="FLAVOPROTEIN OXYGENASE"/>
    <property type="match status" value="1"/>
</dbReference>
<feature type="domain" description="Flavin reductase like" evidence="5">
    <location>
        <begin position="23"/>
        <end position="172"/>
    </location>
</feature>
<proteinExistence type="inferred from homology"/>
<dbReference type="STRING" id="331679.IV81_GL001719"/>
<evidence type="ECO:0000313" key="6">
    <source>
        <dbReference type="EMBL" id="KRN94076.1"/>
    </source>
</evidence>
<gene>
    <name evidence="6" type="ORF">IV81_GL001719</name>
</gene>
<dbReference type="EMBL" id="JQBX01000008">
    <property type="protein sequence ID" value="KRN94076.1"/>
    <property type="molecule type" value="Genomic_DNA"/>
</dbReference>
<comment type="caution">
    <text evidence="6">The sequence shown here is derived from an EMBL/GenBank/DDBJ whole genome shotgun (WGS) entry which is preliminary data.</text>
</comment>
<dbReference type="InterPro" id="IPR012349">
    <property type="entry name" value="Split_barrel_FMN-bd"/>
</dbReference>
<dbReference type="AlphaFoldDB" id="A0A0R2L3K0"/>
<comment type="similarity">
    <text evidence="4">Belongs to the flavoredoxin family.</text>
</comment>
<organism evidence="6 7">
    <name type="scientific">Pediococcus stilesii</name>
    <dbReference type="NCBI Taxonomy" id="331679"/>
    <lineage>
        <taxon>Bacteria</taxon>
        <taxon>Bacillati</taxon>
        <taxon>Bacillota</taxon>
        <taxon>Bacilli</taxon>
        <taxon>Lactobacillales</taxon>
        <taxon>Lactobacillaceae</taxon>
        <taxon>Pediococcus</taxon>
    </lineage>
</organism>
<evidence type="ECO:0000256" key="1">
    <source>
        <dbReference type="ARBA" id="ARBA00001917"/>
    </source>
</evidence>
<evidence type="ECO:0000256" key="2">
    <source>
        <dbReference type="ARBA" id="ARBA00022630"/>
    </source>
</evidence>
<comment type="cofactor">
    <cofactor evidence="1">
        <name>FMN</name>
        <dbReference type="ChEBI" id="CHEBI:58210"/>
    </cofactor>
</comment>
<dbReference type="RefSeq" id="WP_057802725.1">
    <property type="nucleotide sequence ID" value="NZ_JQBX01000008.1"/>
</dbReference>
<keyword evidence="3" id="KW-0288">FMN</keyword>
<keyword evidence="2" id="KW-0285">Flavoprotein</keyword>
<dbReference type="PANTHER" id="PTHR33798:SF5">
    <property type="entry name" value="FLAVIN REDUCTASE LIKE DOMAIN-CONTAINING PROTEIN"/>
    <property type="match status" value="1"/>
</dbReference>
<evidence type="ECO:0000313" key="7">
    <source>
        <dbReference type="Proteomes" id="UP000051859"/>
    </source>
</evidence>
<dbReference type="Pfam" id="PF01613">
    <property type="entry name" value="Flavin_Reduct"/>
    <property type="match status" value="1"/>
</dbReference>
<evidence type="ECO:0000259" key="5">
    <source>
        <dbReference type="Pfam" id="PF01613"/>
    </source>
</evidence>